<evidence type="ECO:0000313" key="2">
    <source>
        <dbReference type="EMBL" id="TNV87669.1"/>
    </source>
</evidence>
<reference evidence="2" key="1">
    <citation type="submission" date="2019-06" db="EMBL/GenBank/DDBJ databases">
        <authorList>
            <person name="Zheng W."/>
        </authorList>
    </citation>
    <scope>NUCLEOTIDE SEQUENCE</scope>
    <source>
        <strain evidence="2">QDHG01</strain>
    </source>
</reference>
<gene>
    <name evidence="2" type="ORF">FGO68_gene12373</name>
</gene>
<evidence type="ECO:0000313" key="3">
    <source>
        <dbReference type="Proteomes" id="UP000785679"/>
    </source>
</evidence>
<sequence length="151" mass="16733">MTHQTQLISQLQQNSDTPPPPPPPLASYNPWKSCMQEISCLPYIQKRQDGQVIKIQNALHASQKSDITFQTNMNLNYHELFKARQNLHEENKSDLSGDLSGLSHHPQYKKLDTRELNIPGHGGLNLSQFQSLAESQSNGGVCGSARVSIGG</sequence>
<keyword evidence="3" id="KW-1185">Reference proteome</keyword>
<feature type="region of interest" description="Disordered" evidence="1">
    <location>
        <begin position="1"/>
        <end position="27"/>
    </location>
</feature>
<dbReference type="EMBL" id="RRYP01000289">
    <property type="protein sequence ID" value="TNV87669.1"/>
    <property type="molecule type" value="Genomic_DNA"/>
</dbReference>
<proteinExistence type="predicted"/>
<organism evidence="2 3">
    <name type="scientific">Halteria grandinella</name>
    <dbReference type="NCBI Taxonomy" id="5974"/>
    <lineage>
        <taxon>Eukaryota</taxon>
        <taxon>Sar</taxon>
        <taxon>Alveolata</taxon>
        <taxon>Ciliophora</taxon>
        <taxon>Intramacronucleata</taxon>
        <taxon>Spirotrichea</taxon>
        <taxon>Stichotrichia</taxon>
        <taxon>Sporadotrichida</taxon>
        <taxon>Halteriidae</taxon>
        <taxon>Halteria</taxon>
    </lineage>
</organism>
<feature type="compositionally biased region" description="Polar residues" evidence="1">
    <location>
        <begin position="1"/>
        <end position="16"/>
    </location>
</feature>
<dbReference type="Proteomes" id="UP000785679">
    <property type="component" value="Unassembled WGS sequence"/>
</dbReference>
<evidence type="ECO:0000256" key="1">
    <source>
        <dbReference type="SAM" id="MobiDB-lite"/>
    </source>
</evidence>
<accession>A0A8J8P827</accession>
<protein>
    <submittedName>
        <fullName evidence="2">Uncharacterized protein</fullName>
    </submittedName>
</protein>
<comment type="caution">
    <text evidence="2">The sequence shown here is derived from an EMBL/GenBank/DDBJ whole genome shotgun (WGS) entry which is preliminary data.</text>
</comment>
<name>A0A8J8P827_HALGN</name>
<dbReference type="AlphaFoldDB" id="A0A8J8P827"/>